<organism evidence="2 3">
    <name type="scientific">Chara braunii</name>
    <name type="common">Braun's stonewort</name>
    <dbReference type="NCBI Taxonomy" id="69332"/>
    <lineage>
        <taxon>Eukaryota</taxon>
        <taxon>Viridiplantae</taxon>
        <taxon>Streptophyta</taxon>
        <taxon>Charophyceae</taxon>
        <taxon>Charales</taxon>
        <taxon>Characeae</taxon>
        <taxon>Chara</taxon>
    </lineage>
</organism>
<evidence type="ECO:0000313" key="2">
    <source>
        <dbReference type="EMBL" id="GBG70564.1"/>
    </source>
</evidence>
<gene>
    <name evidence="2" type="ORF">CBR_g6690</name>
</gene>
<proteinExistence type="predicted"/>
<dbReference type="Gramene" id="GBG70564">
    <property type="protein sequence ID" value="GBG70564"/>
    <property type="gene ID" value="CBR_g6690"/>
</dbReference>
<comment type="caution">
    <text evidence="2">The sequence shown here is derived from an EMBL/GenBank/DDBJ whole genome shotgun (WGS) entry which is preliminary data.</text>
</comment>
<dbReference type="Proteomes" id="UP000265515">
    <property type="component" value="Unassembled WGS sequence"/>
</dbReference>
<evidence type="ECO:0000313" key="3">
    <source>
        <dbReference type="Proteomes" id="UP000265515"/>
    </source>
</evidence>
<feature type="region of interest" description="Disordered" evidence="1">
    <location>
        <begin position="117"/>
        <end position="292"/>
    </location>
</feature>
<name>A0A388KKI9_CHABU</name>
<dbReference type="AlphaFoldDB" id="A0A388KKI9"/>
<reference evidence="2 3" key="1">
    <citation type="journal article" date="2018" name="Cell">
        <title>The Chara Genome: Secondary Complexity and Implications for Plant Terrestrialization.</title>
        <authorList>
            <person name="Nishiyama T."/>
            <person name="Sakayama H."/>
            <person name="Vries J.D."/>
            <person name="Buschmann H."/>
            <person name="Saint-Marcoux D."/>
            <person name="Ullrich K.K."/>
            <person name="Haas F.B."/>
            <person name="Vanderstraeten L."/>
            <person name="Becker D."/>
            <person name="Lang D."/>
            <person name="Vosolsobe S."/>
            <person name="Rombauts S."/>
            <person name="Wilhelmsson P.K.I."/>
            <person name="Janitza P."/>
            <person name="Kern R."/>
            <person name="Heyl A."/>
            <person name="Rumpler F."/>
            <person name="Villalobos L.I.A.C."/>
            <person name="Clay J.M."/>
            <person name="Skokan R."/>
            <person name="Toyoda A."/>
            <person name="Suzuki Y."/>
            <person name="Kagoshima H."/>
            <person name="Schijlen E."/>
            <person name="Tajeshwar N."/>
            <person name="Catarino B."/>
            <person name="Hetherington A.J."/>
            <person name="Saltykova A."/>
            <person name="Bonnot C."/>
            <person name="Breuninger H."/>
            <person name="Symeonidi A."/>
            <person name="Radhakrishnan G.V."/>
            <person name="Van Nieuwerburgh F."/>
            <person name="Deforce D."/>
            <person name="Chang C."/>
            <person name="Karol K.G."/>
            <person name="Hedrich R."/>
            <person name="Ulvskov P."/>
            <person name="Glockner G."/>
            <person name="Delwiche C.F."/>
            <person name="Petrasek J."/>
            <person name="Van de Peer Y."/>
            <person name="Friml J."/>
            <person name="Beilby M."/>
            <person name="Dolan L."/>
            <person name="Kohara Y."/>
            <person name="Sugano S."/>
            <person name="Fujiyama A."/>
            <person name="Delaux P.-M."/>
            <person name="Quint M."/>
            <person name="TheiBen G."/>
            <person name="Hagemann M."/>
            <person name="Harholt J."/>
            <person name="Dunand C."/>
            <person name="Zachgo S."/>
            <person name="Langdale J."/>
            <person name="Maumus F."/>
            <person name="Straeten D.V.D."/>
            <person name="Gould S.B."/>
            <person name="Rensing S.A."/>
        </authorList>
    </citation>
    <scope>NUCLEOTIDE SEQUENCE [LARGE SCALE GENOMIC DNA]</scope>
    <source>
        <strain evidence="2 3">S276</strain>
    </source>
</reference>
<sequence>MGWGSDQQRQSRDARDNFNIEVLSNGNNSVHVEMDLALGFAELRSAEAVAAAERLVNGDVADRHRTENGGASTSSVASLSGLANGIEMPNGMTDGIRGLPGGGLSLLNGIGNGVIWEADGGSSSSSSLEGSDDEEEEGNGDEDGDNSDGQSWPGEAGDMESESESEEDEDEDGEEGGEEEGEEEEEDGEEEEEEEEVEAEEEEEGEEEEAEGEDDEEEEEEEEDDESLPDEDGSDHNSGERNASGQIANEAEGTDSQHKEGESCSDASMDSMGNGHSVGGHVYGNGNVKHGL</sequence>
<evidence type="ECO:0000256" key="1">
    <source>
        <dbReference type="SAM" id="MobiDB-lite"/>
    </source>
</evidence>
<feature type="compositionally biased region" description="Acidic residues" evidence="1">
    <location>
        <begin position="130"/>
        <end position="146"/>
    </location>
</feature>
<keyword evidence="3" id="KW-1185">Reference proteome</keyword>
<dbReference type="EMBL" id="BFEA01000133">
    <property type="protein sequence ID" value="GBG70564.1"/>
    <property type="molecule type" value="Genomic_DNA"/>
</dbReference>
<protein>
    <submittedName>
        <fullName evidence="2">Uncharacterized protein</fullName>
    </submittedName>
</protein>
<accession>A0A388KKI9</accession>
<feature type="compositionally biased region" description="Low complexity" evidence="1">
    <location>
        <begin position="117"/>
        <end position="129"/>
    </location>
</feature>
<feature type="compositionally biased region" description="Acidic residues" evidence="1">
    <location>
        <begin position="157"/>
        <end position="233"/>
    </location>
</feature>